<gene>
    <name evidence="3" type="ORF">SAMN05444410_1043</name>
</gene>
<dbReference type="CDD" id="cd00093">
    <property type="entry name" value="HTH_XRE"/>
    <property type="match status" value="1"/>
</dbReference>
<reference evidence="3 4" key="1">
    <citation type="submission" date="2016-10" db="EMBL/GenBank/DDBJ databases">
        <authorList>
            <person name="Varghese N."/>
            <person name="Submissions S."/>
        </authorList>
    </citation>
    <scope>NUCLEOTIDE SEQUENCE [LARGE SCALE GENOMIC DNA]</scope>
    <source>
        <strain evidence="3 4">DSM 25353</strain>
    </source>
</reference>
<dbReference type="Gene3D" id="1.10.260.40">
    <property type="entry name" value="lambda repressor-like DNA-binding domains"/>
    <property type="match status" value="1"/>
</dbReference>
<feature type="domain" description="HTH cro/C1-type" evidence="2">
    <location>
        <begin position="26"/>
        <end position="80"/>
    </location>
</feature>
<dbReference type="PANTHER" id="PTHR46558:SF11">
    <property type="entry name" value="HTH-TYPE TRANSCRIPTIONAL REGULATOR XRE"/>
    <property type="match status" value="1"/>
</dbReference>
<proteinExistence type="predicted"/>
<dbReference type="EMBL" id="FNNO01000004">
    <property type="protein sequence ID" value="SDW57863.1"/>
    <property type="molecule type" value="Genomic_DNA"/>
</dbReference>
<evidence type="ECO:0000259" key="2">
    <source>
        <dbReference type="PROSITE" id="PS50943"/>
    </source>
</evidence>
<organism evidence="3 4">
    <name type="scientific">Hydrobacter penzbergensis</name>
    <dbReference type="NCBI Taxonomy" id="1235997"/>
    <lineage>
        <taxon>Bacteria</taxon>
        <taxon>Pseudomonadati</taxon>
        <taxon>Bacteroidota</taxon>
        <taxon>Chitinophagia</taxon>
        <taxon>Chitinophagales</taxon>
        <taxon>Chitinophagaceae</taxon>
        <taxon>Hydrobacter</taxon>
    </lineage>
</organism>
<evidence type="ECO:0000313" key="4">
    <source>
        <dbReference type="Proteomes" id="UP000198711"/>
    </source>
</evidence>
<dbReference type="Pfam" id="PF01381">
    <property type="entry name" value="HTH_3"/>
    <property type="match status" value="1"/>
</dbReference>
<dbReference type="SUPFAM" id="SSF47413">
    <property type="entry name" value="lambda repressor-like DNA-binding domains"/>
    <property type="match status" value="1"/>
</dbReference>
<comment type="caution">
    <text evidence="3">The sequence shown here is derived from an EMBL/GenBank/DDBJ whole genome shotgun (WGS) entry which is preliminary data.</text>
</comment>
<dbReference type="InterPro" id="IPR010982">
    <property type="entry name" value="Lambda_DNA-bd_dom_sf"/>
</dbReference>
<sequence>MFTNFPHDGKSCFNYYFCIMSLADSIKNIREEKHLMQKEVATHIGVDKSTYSKIEKGLRELTVAELQKIAQLFNMTTDQLLNYDGDMPQEVVLEDKTAVEQMRLIQQLDDEDKKTIFKLIDKMLTNKKFKDFFQKNVALM</sequence>
<dbReference type="PROSITE" id="PS50943">
    <property type="entry name" value="HTH_CROC1"/>
    <property type="match status" value="1"/>
</dbReference>
<dbReference type="PANTHER" id="PTHR46558">
    <property type="entry name" value="TRACRIPTIONAL REGULATORY PROTEIN-RELATED-RELATED"/>
    <property type="match status" value="1"/>
</dbReference>
<dbReference type="InterPro" id="IPR001387">
    <property type="entry name" value="Cro/C1-type_HTH"/>
</dbReference>
<dbReference type="Proteomes" id="UP000198711">
    <property type="component" value="Unassembled WGS sequence"/>
</dbReference>
<protein>
    <submittedName>
        <fullName evidence="3">Transcriptional regulator, contains XRE-family HTH domain</fullName>
    </submittedName>
</protein>
<accession>A0A8X8IEC4</accession>
<dbReference type="AlphaFoldDB" id="A0A8X8IEC4"/>
<name>A0A8X8IEC4_9BACT</name>
<keyword evidence="4" id="KW-1185">Reference proteome</keyword>
<dbReference type="SMART" id="SM00530">
    <property type="entry name" value="HTH_XRE"/>
    <property type="match status" value="1"/>
</dbReference>
<dbReference type="GO" id="GO:0003677">
    <property type="term" value="F:DNA binding"/>
    <property type="evidence" value="ECO:0007669"/>
    <property type="project" value="UniProtKB-KW"/>
</dbReference>
<evidence type="ECO:0000313" key="3">
    <source>
        <dbReference type="EMBL" id="SDW57863.1"/>
    </source>
</evidence>
<evidence type="ECO:0000256" key="1">
    <source>
        <dbReference type="ARBA" id="ARBA00023125"/>
    </source>
</evidence>
<keyword evidence="1" id="KW-0238">DNA-binding</keyword>